<gene>
    <name evidence="4" type="ORF">H8R02_18865</name>
</gene>
<dbReference type="PANTHER" id="PTHR31250">
    <property type="entry name" value="IQ DOMAIN-CONTAINING PROTEIN IQM3"/>
    <property type="match status" value="1"/>
</dbReference>
<dbReference type="Proteomes" id="UP000596827">
    <property type="component" value="Unassembled WGS sequence"/>
</dbReference>
<keyword evidence="5" id="KW-1185">Reference proteome</keyword>
<organism evidence="4 5">
    <name type="scientific">Ramlibacter albus</name>
    <dbReference type="NCBI Taxonomy" id="2079448"/>
    <lineage>
        <taxon>Bacteria</taxon>
        <taxon>Pseudomonadati</taxon>
        <taxon>Pseudomonadota</taxon>
        <taxon>Betaproteobacteria</taxon>
        <taxon>Burkholderiales</taxon>
        <taxon>Comamonadaceae</taxon>
        <taxon>Ramlibacter</taxon>
    </lineage>
</organism>
<keyword evidence="2" id="KW-0963">Cytoplasm</keyword>
<dbReference type="InterPro" id="IPR044159">
    <property type="entry name" value="IQM"/>
</dbReference>
<protein>
    <submittedName>
        <fullName evidence="4">Uncharacterized protein</fullName>
    </submittedName>
</protein>
<evidence type="ECO:0000256" key="2">
    <source>
        <dbReference type="ARBA" id="ARBA00022490"/>
    </source>
</evidence>
<dbReference type="RefSeq" id="WP_187083030.1">
    <property type="nucleotide sequence ID" value="NZ_JACORU010000007.1"/>
</dbReference>
<dbReference type="EMBL" id="JACORU010000007">
    <property type="protein sequence ID" value="MBC5766539.1"/>
    <property type="molecule type" value="Genomic_DNA"/>
</dbReference>
<dbReference type="PANTHER" id="PTHR31250:SF27">
    <property type="entry name" value="IQ DOMAIN-CONTAINING PROTEIN IQM5"/>
    <property type="match status" value="1"/>
</dbReference>
<evidence type="ECO:0000313" key="4">
    <source>
        <dbReference type="EMBL" id="MBC5766539.1"/>
    </source>
</evidence>
<accession>A0A923MBV9</accession>
<evidence type="ECO:0000313" key="5">
    <source>
        <dbReference type="Proteomes" id="UP000596827"/>
    </source>
</evidence>
<comment type="subcellular location">
    <subcellularLocation>
        <location evidence="1">Cytoplasm</location>
    </subcellularLocation>
</comment>
<evidence type="ECO:0000256" key="1">
    <source>
        <dbReference type="ARBA" id="ARBA00004496"/>
    </source>
</evidence>
<feature type="region of interest" description="Disordered" evidence="3">
    <location>
        <begin position="394"/>
        <end position="414"/>
    </location>
</feature>
<proteinExistence type="predicted"/>
<dbReference type="GO" id="GO:0005737">
    <property type="term" value="C:cytoplasm"/>
    <property type="evidence" value="ECO:0007669"/>
    <property type="project" value="UniProtKB-SubCell"/>
</dbReference>
<comment type="caution">
    <text evidence="4">The sequence shown here is derived from an EMBL/GenBank/DDBJ whole genome shotgun (WGS) entry which is preliminary data.</text>
</comment>
<reference evidence="4" key="1">
    <citation type="submission" date="2020-08" db="EMBL/GenBank/DDBJ databases">
        <title>Ramlibacter sp. GTP1 16S ribosomal RNA gene genome sequencing and assembly.</title>
        <authorList>
            <person name="Kang M."/>
        </authorList>
    </citation>
    <scope>NUCLEOTIDE SEQUENCE</scope>
    <source>
        <strain evidence="4">GTP1</strain>
    </source>
</reference>
<name>A0A923MBV9_9BURK</name>
<sequence length="414" mass="46023">MPGPAKSRAPLSSHVPAVAAWVASMKGKPRTDEAGLVEYKLRHYWMRDGTDVEGRKALLAELEDLGRQFTSRHNATHPCFPAYFALGSNASKQLQAIDKAQSALRKARRIFVPSAHGSHGGETHHLVHRGAKGPVPTSEGNYWLECLDPKHRSWGHMDKAIFNRWLADTGTQLGFFEWCEEKGEATGVHSVRYLDPKERWKFMIVFGDDKIAYRHVPAPVDARGKGSIPLERFTTFDRKTAFNGKNYAIWVCSAGGIFYSDSHAVGEFHHSTFLAGGRVMGAGEWVVTAGKVLLVTHKTGHYMCSIPMFYNSLKLLAQCTDLSRTAVEVRDFTTSSFKFYRCAEFLHHGGNVAHCNEIRHSQTGAVLNMTELARAQCEMHRDWDGNWATSPRGIDSSGALRGMPASRPPAWQGA</sequence>
<evidence type="ECO:0000256" key="3">
    <source>
        <dbReference type="SAM" id="MobiDB-lite"/>
    </source>
</evidence>
<dbReference type="AlphaFoldDB" id="A0A923MBV9"/>